<gene>
    <name evidence="2" type="ORF">VTK73DRAFT_317</name>
</gene>
<name>A0ABR3VVW3_9PEZI</name>
<evidence type="ECO:0000313" key="3">
    <source>
        <dbReference type="Proteomes" id="UP001586593"/>
    </source>
</evidence>
<feature type="compositionally biased region" description="Basic residues" evidence="1">
    <location>
        <begin position="101"/>
        <end position="126"/>
    </location>
</feature>
<feature type="compositionally biased region" description="Low complexity" evidence="1">
    <location>
        <begin position="34"/>
        <end position="51"/>
    </location>
</feature>
<keyword evidence="3" id="KW-1185">Reference proteome</keyword>
<dbReference type="Proteomes" id="UP001586593">
    <property type="component" value="Unassembled WGS sequence"/>
</dbReference>
<reference evidence="2 3" key="1">
    <citation type="journal article" date="2024" name="Commun. Biol.">
        <title>Comparative genomic analysis of thermophilic fungi reveals convergent evolutionary adaptations and gene losses.</title>
        <authorList>
            <person name="Steindorff A.S."/>
            <person name="Aguilar-Pontes M.V."/>
            <person name="Robinson A.J."/>
            <person name="Andreopoulos B."/>
            <person name="LaButti K."/>
            <person name="Kuo A."/>
            <person name="Mondo S."/>
            <person name="Riley R."/>
            <person name="Otillar R."/>
            <person name="Haridas S."/>
            <person name="Lipzen A."/>
            <person name="Grimwood J."/>
            <person name="Schmutz J."/>
            <person name="Clum A."/>
            <person name="Reid I.D."/>
            <person name="Moisan M.C."/>
            <person name="Butler G."/>
            <person name="Nguyen T.T.M."/>
            <person name="Dewar K."/>
            <person name="Conant G."/>
            <person name="Drula E."/>
            <person name="Henrissat B."/>
            <person name="Hansel C."/>
            <person name="Singer S."/>
            <person name="Hutchinson M.I."/>
            <person name="de Vries R.P."/>
            <person name="Natvig D.O."/>
            <person name="Powell A.J."/>
            <person name="Tsang A."/>
            <person name="Grigoriev I.V."/>
        </authorList>
    </citation>
    <scope>NUCLEOTIDE SEQUENCE [LARGE SCALE GENOMIC DNA]</scope>
    <source>
        <strain evidence="2 3">ATCC 24622</strain>
    </source>
</reference>
<protein>
    <submittedName>
        <fullName evidence="2">Uncharacterized protein</fullName>
    </submittedName>
</protein>
<sequence>MDCCFSVTWTVADRDAENSLASRRPCLRSRHPSSNRSSRSRPSPAASGLARPVRRRSRARIRRRKTRWGQSPPRAPRRKALRTRATRAPRRTTSLELKASAGHHRNRYVAKRGRLSSKRRKTRRRASPPQRGRERPGGWWSRRTRRKTNLGRMHPLWRPSYGRERGRRRRSPRKERPRGTGRQRAQKQPA</sequence>
<feature type="compositionally biased region" description="Basic residues" evidence="1">
    <location>
        <begin position="75"/>
        <end position="90"/>
    </location>
</feature>
<proteinExistence type="predicted"/>
<evidence type="ECO:0000256" key="1">
    <source>
        <dbReference type="SAM" id="MobiDB-lite"/>
    </source>
</evidence>
<dbReference type="EMBL" id="JAZHXJ010001043">
    <property type="protein sequence ID" value="KAL1846309.1"/>
    <property type="molecule type" value="Genomic_DNA"/>
</dbReference>
<organism evidence="2 3">
    <name type="scientific">Phialemonium thermophilum</name>
    <dbReference type="NCBI Taxonomy" id="223376"/>
    <lineage>
        <taxon>Eukaryota</taxon>
        <taxon>Fungi</taxon>
        <taxon>Dikarya</taxon>
        <taxon>Ascomycota</taxon>
        <taxon>Pezizomycotina</taxon>
        <taxon>Sordariomycetes</taxon>
        <taxon>Sordariomycetidae</taxon>
        <taxon>Cephalothecales</taxon>
        <taxon>Cephalothecaceae</taxon>
        <taxon>Phialemonium</taxon>
    </lineage>
</organism>
<feature type="compositionally biased region" description="Basic residues" evidence="1">
    <location>
        <begin position="165"/>
        <end position="190"/>
    </location>
</feature>
<feature type="compositionally biased region" description="Basic residues" evidence="1">
    <location>
        <begin position="52"/>
        <end position="67"/>
    </location>
</feature>
<feature type="region of interest" description="Disordered" evidence="1">
    <location>
        <begin position="18"/>
        <end position="190"/>
    </location>
</feature>
<accession>A0ABR3VVW3</accession>
<evidence type="ECO:0000313" key="2">
    <source>
        <dbReference type="EMBL" id="KAL1846309.1"/>
    </source>
</evidence>
<comment type="caution">
    <text evidence="2">The sequence shown here is derived from an EMBL/GenBank/DDBJ whole genome shotgun (WGS) entry which is preliminary data.</text>
</comment>